<name>A0A4P6ZKZ1_9LACO</name>
<reference evidence="2" key="1">
    <citation type="submission" date="2018-12" db="EMBL/GenBank/DDBJ databases">
        <title>A new species of lactobacillus.</title>
        <authorList>
            <person name="Jian Y."/>
            <person name="Xin L."/>
            <person name="Hong Z.J."/>
            <person name="Ming L.Z."/>
            <person name="Hong X.Z."/>
        </authorList>
    </citation>
    <scope>NUCLEOTIDE SEQUENCE [LARGE SCALE GENOMIC DNA]</scope>
    <source>
        <strain evidence="2">HSLZ-75</strain>
    </source>
</reference>
<dbReference type="InterPro" id="IPR005046">
    <property type="entry name" value="DUF285"/>
</dbReference>
<dbReference type="AlphaFoldDB" id="A0A4P6ZKZ1"/>
<organism evidence="1 2">
    <name type="scientific">Acetilactobacillus jinshanensis</name>
    <dbReference type="NCBI Taxonomy" id="1720083"/>
    <lineage>
        <taxon>Bacteria</taxon>
        <taxon>Bacillati</taxon>
        <taxon>Bacillota</taxon>
        <taxon>Bacilli</taxon>
        <taxon>Lactobacillales</taxon>
        <taxon>Lactobacillaceae</taxon>
        <taxon>Acetilactobacillus</taxon>
    </lineage>
</organism>
<accession>A0A4P6ZKZ1</accession>
<dbReference type="OrthoDB" id="2195283at2"/>
<dbReference type="Pfam" id="PF03382">
    <property type="entry name" value="DUF285"/>
    <property type="match status" value="1"/>
</dbReference>
<dbReference type="RefSeq" id="WP_133442044.1">
    <property type="nucleotide sequence ID" value="NZ_CP034726.1"/>
</dbReference>
<evidence type="ECO:0000313" key="1">
    <source>
        <dbReference type="EMBL" id="QBP18485.1"/>
    </source>
</evidence>
<protein>
    <submittedName>
        <fullName evidence="1">BspA family leucine-rich repeat surface protein</fullName>
    </submittedName>
</protein>
<dbReference type="EMBL" id="CP034726">
    <property type="protein sequence ID" value="QBP18485.1"/>
    <property type="molecule type" value="Genomic_DNA"/>
</dbReference>
<proteinExistence type="predicted"/>
<dbReference type="KEGG" id="lji:ELX58_04905"/>
<dbReference type="Proteomes" id="UP000294321">
    <property type="component" value="Chromosome"/>
</dbReference>
<sequence>MEAYHALPYTGKITFKVQGSDGMSDTTLGSEQFRNLKGNVTENADQIKSNLSQQTKNALNGYTLPSSGVSFNSDYVFSANQSDNQTVYVTSPVTTVHFNDIYGNSDGVDTPSGISTPLPSDQHLTGVIGKSKDVNISNNNWQIVDGQGHPVTTSISEAIQTKPHTVNLDVAPVWDGMTYDYNKNNNSIVFTSTPYGTISDNNSDGFLSHDMNTPFPVSLLKSIEFKSDVSFNGVSDLSFNNFSDLQTVKFDNVKDASDIKTMSGMFYSDPSLQSVEFNGLNTTGLTDMHQMFYNDPSLNSVNFDLNTKNVTNMQNVFYEPNGTTWQSNDLHMLNAIKFGPNFSTAEANTTDFFSSDHAGYIKVGITNPSVTDLRGANHQYNPGKTFYNVISDKMAPTSYTDPRTHITHTWKTYKDFYTTTNPWVSKDQQLVQVDYPGSSYTPNMYWFTNQSNPKSTLSETINYKQGNTLITSKTFKYAGTSDFNYSVPYLNMLLQFVKPNAYVRNTKPVTGKFTVNGQTDVQIGVNPTTPAGKGDIAVYFVVPVSVSQPTASDAKSSDGKYIKSSDGKYYKIVSNGMLYGADKSDNPNTPSGTSFDINYATRTISGEQSSTTSN</sequence>
<keyword evidence="2" id="KW-1185">Reference proteome</keyword>
<evidence type="ECO:0000313" key="2">
    <source>
        <dbReference type="Proteomes" id="UP000294321"/>
    </source>
</evidence>
<gene>
    <name evidence="1" type="ORF">ELX58_04905</name>
</gene>